<evidence type="ECO:0000313" key="1">
    <source>
        <dbReference type="EMBL" id="SDH92533.1"/>
    </source>
</evidence>
<dbReference type="EMBL" id="FNEB01000001">
    <property type="protein sequence ID" value="SDH92533.1"/>
    <property type="molecule type" value="Genomic_DNA"/>
</dbReference>
<organism evidence="1 2">
    <name type="scientific">Lutimaribacter saemankumensis</name>
    <dbReference type="NCBI Taxonomy" id="490829"/>
    <lineage>
        <taxon>Bacteria</taxon>
        <taxon>Pseudomonadati</taxon>
        <taxon>Pseudomonadota</taxon>
        <taxon>Alphaproteobacteria</taxon>
        <taxon>Rhodobacterales</taxon>
        <taxon>Roseobacteraceae</taxon>
        <taxon>Lutimaribacter</taxon>
    </lineage>
</organism>
<protein>
    <submittedName>
        <fullName evidence="1">Uncharacterized protein</fullName>
    </submittedName>
</protein>
<proteinExistence type="predicted"/>
<dbReference type="AlphaFoldDB" id="A0A1G8GDT1"/>
<evidence type="ECO:0000313" key="2">
    <source>
        <dbReference type="Proteomes" id="UP000199340"/>
    </source>
</evidence>
<accession>A0A1G8GDT1</accession>
<dbReference type="Proteomes" id="UP000199340">
    <property type="component" value="Unassembled WGS sequence"/>
</dbReference>
<dbReference type="RefSeq" id="WP_090025236.1">
    <property type="nucleotide sequence ID" value="NZ_FNEB01000001.1"/>
</dbReference>
<name>A0A1G8GDT1_9RHOB</name>
<keyword evidence="2" id="KW-1185">Reference proteome</keyword>
<reference evidence="1 2" key="1">
    <citation type="submission" date="2016-10" db="EMBL/GenBank/DDBJ databases">
        <authorList>
            <person name="de Groot N.N."/>
        </authorList>
    </citation>
    <scope>NUCLEOTIDE SEQUENCE [LARGE SCALE GENOMIC DNA]</scope>
    <source>
        <strain evidence="1 2">DSM 28010</strain>
    </source>
</reference>
<gene>
    <name evidence="1" type="ORF">SAMN05421850_10139</name>
</gene>
<sequence>MPRTLSHYCALTDIQPDDINTYERPLAQNPELAMQALEAVASWQRVEQSMVHLYAFLLKGNDHRAAASFMALKGIDAQSSLLLAAAKDAIPGKRLLNFMKLLNVTRKSKLRRDRLVDWSWAHSEALPDALLLCKPTIDGVETENFDDIYVYHEDDFRQIIADSARLAKLFKEYIRIALVEGDASEANEWLFSWLDRA</sequence>